<evidence type="ECO:0000256" key="5">
    <source>
        <dbReference type="ARBA" id="ARBA00023004"/>
    </source>
</evidence>
<feature type="domain" description="Cytochrome c" evidence="7">
    <location>
        <begin position="29"/>
        <end position="111"/>
    </location>
</feature>
<feature type="domain" description="Cytochrome c" evidence="7">
    <location>
        <begin position="127"/>
        <end position="203"/>
    </location>
</feature>
<evidence type="ECO:0000256" key="2">
    <source>
        <dbReference type="ARBA" id="ARBA00022617"/>
    </source>
</evidence>
<keyword evidence="1" id="KW-0813">Transport</keyword>
<dbReference type="Pfam" id="PF13442">
    <property type="entry name" value="Cytochrome_CBB3"/>
    <property type="match status" value="2"/>
</dbReference>
<keyword evidence="5 6" id="KW-0408">Iron</keyword>
<dbReference type="GO" id="GO:0020037">
    <property type="term" value="F:heme binding"/>
    <property type="evidence" value="ECO:0007669"/>
    <property type="project" value="InterPro"/>
</dbReference>
<dbReference type="InterPro" id="IPR009056">
    <property type="entry name" value="Cyt_c-like_dom"/>
</dbReference>
<organism evidence="8 9">
    <name type="scientific">Heliophilum fasciatum</name>
    <dbReference type="NCBI Taxonomy" id="35700"/>
    <lineage>
        <taxon>Bacteria</taxon>
        <taxon>Bacillati</taxon>
        <taxon>Bacillota</taxon>
        <taxon>Clostridia</taxon>
        <taxon>Eubacteriales</taxon>
        <taxon>Heliobacteriaceae</taxon>
        <taxon>Heliophilum</taxon>
    </lineage>
</organism>
<proteinExistence type="predicted"/>
<dbReference type="SUPFAM" id="SSF46626">
    <property type="entry name" value="Cytochrome c"/>
    <property type="match status" value="2"/>
</dbReference>
<dbReference type="InterPro" id="IPR051811">
    <property type="entry name" value="Cytochrome_c550/c551-like"/>
</dbReference>
<dbReference type="RefSeq" id="WP_131918027.1">
    <property type="nucleotide sequence ID" value="NZ_JAOQNU010000003.1"/>
</dbReference>
<keyword evidence="2 6" id="KW-0349">Heme</keyword>
<dbReference type="EMBL" id="SLXT01000003">
    <property type="protein sequence ID" value="TCP68430.1"/>
    <property type="molecule type" value="Genomic_DNA"/>
</dbReference>
<dbReference type="Proteomes" id="UP000294813">
    <property type="component" value="Unassembled WGS sequence"/>
</dbReference>
<comment type="caution">
    <text evidence="8">The sequence shown here is derived from an EMBL/GenBank/DDBJ whole genome shotgun (WGS) entry which is preliminary data.</text>
</comment>
<sequence length="220" mass="23352">MDIRKITMFGGTALLVVGLLLAPSWQASGKLRQGHEMYKTHCASCHGDDGKGVKGVKAATLNNEGFLKIASDEYLTASIRNGRPAGAMPAFDKKTIPDEQAKYIANYIRSWRPDITPLPLTNDPVVGDAAKGEAQYKLLCAACHGQNAEGGIGTALNDAGFHASASDQFIMKSITMGRPGTAMIAYPDSPDINNIVAYLRTKAAAPAEAKEDAKATEAKK</sequence>
<evidence type="ECO:0000256" key="4">
    <source>
        <dbReference type="ARBA" id="ARBA00022982"/>
    </source>
</evidence>
<evidence type="ECO:0000256" key="3">
    <source>
        <dbReference type="ARBA" id="ARBA00022723"/>
    </source>
</evidence>
<dbReference type="GO" id="GO:0009055">
    <property type="term" value="F:electron transfer activity"/>
    <property type="evidence" value="ECO:0007669"/>
    <property type="project" value="InterPro"/>
</dbReference>
<gene>
    <name evidence="8" type="ORF">EDD73_10359</name>
</gene>
<accession>A0A4R2RVJ4</accession>
<keyword evidence="3 6" id="KW-0479">Metal-binding</keyword>
<evidence type="ECO:0000256" key="1">
    <source>
        <dbReference type="ARBA" id="ARBA00022448"/>
    </source>
</evidence>
<evidence type="ECO:0000313" key="8">
    <source>
        <dbReference type="EMBL" id="TCP68430.1"/>
    </source>
</evidence>
<dbReference type="PANTHER" id="PTHR37823:SF1">
    <property type="entry name" value="CYTOCHROME C-553-LIKE"/>
    <property type="match status" value="1"/>
</dbReference>
<dbReference type="PANTHER" id="PTHR37823">
    <property type="entry name" value="CYTOCHROME C-553-LIKE"/>
    <property type="match status" value="1"/>
</dbReference>
<evidence type="ECO:0000259" key="7">
    <source>
        <dbReference type="PROSITE" id="PS51007"/>
    </source>
</evidence>
<dbReference type="InterPro" id="IPR036909">
    <property type="entry name" value="Cyt_c-like_dom_sf"/>
</dbReference>
<evidence type="ECO:0000313" key="9">
    <source>
        <dbReference type="Proteomes" id="UP000294813"/>
    </source>
</evidence>
<keyword evidence="4" id="KW-0249">Electron transport</keyword>
<dbReference type="PROSITE" id="PS51007">
    <property type="entry name" value="CYTC"/>
    <property type="match status" value="2"/>
</dbReference>
<name>A0A4R2RVJ4_9FIRM</name>
<reference evidence="8 9" key="1">
    <citation type="submission" date="2019-03" db="EMBL/GenBank/DDBJ databases">
        <title>Genomic Encyclopedia of Type Strains, Phase IV (KMG-IV): sequencing the most valuable type-strain genomes for metagenomic binning, comparative biology and taxonomic classification.</title>
        <authorList>
            <person name="Goeker M."/>
        </authorList>
    </citation>
    <scope>NUCLEOTIDE SEQUENCE [LARGE SCALE GENOMIC DNA]</scope>
    <source>
        <strain evidence="8 9">DSM 11170</strain>
    </source>
</reference>
<dbReference type="AlphaFoldDB" id="A0A4R2RVJ4"/>
<evidence type="ECO:0000256" key="6">
    <source>
        <dbReference type="PROSITE-ProRule" id="PRU00433"/>
    </source>
</evidence>
<protein>
    <submittedName>
        <fullName evidence="8">Cytochrome c oxidase cbb3-type subunit 3</fullName>
    </submittedName>
</protein>
<keyword evidence="9" id="KW-1185">Reference proteome</keyword>
<dbReference type="GO" id="GO:0046872">
    <property type="term" value="F:metal ion binding"/>
    <property type="evidence" value="ECO:0007669"/>
    <property type="project" value="UniProtKB-KW"/>
</dbReference>
<dbReference type="Gene3D" id="1.10.760.10">
    <property type="entry name" value="Cytochrome c-like domain"/>
    <property type="match status" value="2"/>
</dbReference>
<dbReference type="OrthoDB" id="9779283at2"/>